<proteinExistence type="inferred from homology"/>
<dbReference type="Proteomes" id="UP000176512">
    <property type="component" value="Unassembled WGS sequence"/>
</dbReference>
<name>A0A1G1YPX0_9BACT</name>
<dbReference type="SUPFAM" id="SSF81891">
    <property type="entry name" value="Poly A polymerase C-terminal region-like"/>
    <property type="match status" value="1"/>
</dbReference>
<dbReference type="PANTHER" id="PTHR47545">
    <property type="entry name" value="MULTIFUNCTIONAL CCA PROTEIN"/>
    <property type="match status" value="1"/>
</dbReference>
<feature type="compositionally biased region" description="Basic and acidic residues" evidence="3">
    <location>
        <begin position="321"/>
        <end position="338"/>
    </location>
</feature>
<dbReference type="NCBIfam" id="TIGR00277">
    <property type="entry name" value="HDIG"/>
    <property type="match status" value="1"/>
</dbReference>
<comment type="caution">
    <text evidence="5">The sequence shown here is derived from an EMBL/GenBank/DDBJ whole genome shotgun (WGS) entry which is preliminary data.</text>
</comment>
<evidence type="ECO:0000259" key="4">
    <source>
        <dbReference type="PROSITE" id="PS51831"/>
    </source>
</evidence>
<dbReference type="Pfam" id="PF12627">
    <property type="entry name" value="PolyA_pol_RNAbd"/>
    <property type="match status" value="1"/>
</dbReference>
<organism evidence="5 6">
    <name type="scientific">Candidatus Buchananbacteria bacterium RIFCSPLOWO2_01_FULL_46_12</name>
    <dbReference type="NCBI Taxonomy" id="1797546"/>
    <lineage>
        <taxon>Bacteria</taxon>
        <taxon>Candidatus Buchananiibacteriota</taxon>
    </lineage>
</organism>
<dbReference type="InterPro" id="IPR003607">
    <property type="entry name" value="HD/PDEase_dom"/>
</dbReference>
<dbReference type="InterPro" id="IPR006675">
    <property type="entry name" value="HDIG_dom"/>
</dbReference>
<evidence type="ECO:0000256" key="3">
    <source>
        <dbReference type="SAM" id="MobiDB-lite"/>
    </source>
</evidence>
<dbReference type="Gene3D" id="1.10.246.80">
    <property type="match status" value="1"/>
</dbReference>
<feature type="non-terminal residue" evidence="5">
    <location>
        <position position="1"/>
    </location>
</feature>
<dbReference type="InterPro" id="IPR050124">
    <property type="entry name" value="tRNA_CCA-adding_enzyme"/>
</dbReference>
<accession>A0A1G1YPX0</accession>
<dbReference type="CDD" id="cd00077">
    <property type="entry name" value="HDc"/>
    <property type="match status" value="1"/>
</dbReference>
<comment type="similarity">
    <text evidence="1">Belongs to the tRNA nucleotidyltransferase/poly(A) polymerase family.</text>
</comment>
<dbReference type="InterPro" id="IPR006674">
    <property type="entry name" value="HD_domain"/>
</dbReference>
<evidence type="ECO:0000313" key="5">
    <source>
        <dbReference type="EMBL" id="OGY54405.1"/>
    </source>
</evidence>
<reference evidence="5 6" key="1">
    <citation type="journal article" date="2016" name="Nat. Commun.">
        <title>Thousands of microbial genomes shed light on interconnected biogeochemical processes in an aquifer system.</title>
        <authorList>
            <person name="Anantharaman K."/>
            <person name="Brown C.T."/>
            <person name="Hug L.A."/>
            <person name="Sharon I."/>
            <person name="Castelle C.J."/>
            <person name="Probst A.J."/>
            <person name="Thomas B.C."/>
            <person name="Singh A."/>
            <person name="Wilkins M.J."/>
            <person name="Karaoz U."/>
            <person name="Brodie E.L."/>
            <person name="Williams K.H."/>
            <person name="Hubbard S.S."/>
            <person name="Banfield J.F."/>
        </authorList>
    </citation>
    <scope>NUCLEOTIDE SEQUENCE [LARGE SCALE GENOMIC DNA]</scope>
</reference>
<evidence type="ECO:0000256" key="1">
    <source>
        <dbReference type="ARBA" id="ARBA00007265"/>
    </source>
</evidence>
<dbReference type="Gene3D" id="1.10.3090.10">
    <property type="entry name" value="cca-adding enzyme, domain 2"/>
    <property type="match status" value="1"/>
</dbReference>
<dbReference type="SMART" id="SM00471">
    <property type="entry name" value="HDc"/>
    <property type="match status" value="1"/>
</dbReference>
<feature type="domain" description="HD" evidence="4">
    <location>
        <begin position="109"/>
        <end position="229"/>
    </location>
</feature>
<gene>
    <name evidence="5" type="ORF">A3A24_01230</name>
</gene>
<dbReference type="EMBL" id="MHIP01000033">
    <property type="protein sequence ID" value="OGY54405.1"/>
    <property type="molecule type" value="Genomic_DNA"/>
</dbReference>
<dbReference type="PROSITE" id="PS51831">
    <property type="entry name" value="HD"/>
    <property type="match status" value="1"/>
</dbReference>
<keyword evidence="2" id="KW-0547">Nucleotide-binding</keyword>
<dbReference type="AlphaFoldDB" id="A0A1G1YPX0"/>
<dbReference type="Pfam" id="PF01966">
    <property type="entry name" value="HD"/>
    <property type="match status" value="1"/>
</dbReference>
<dbReference type="GO" id="GO:0000166">
    <property type="term" value="F:nucleotide binding"/>
    <property type="evidence" value="ECO:0007669"/>
    <property type="project" value="UniProtKB-KW"/>
</dbReference>
<protein>
    <recommendedName>
        <fullName evidence="4">HD domain-containing protein</fullName>
    </recommendedName>
</protein>
<sequence length="344" mass="39081">LKAKLIRAVGAPEARFQEDALRMMRGVRFCATLGFQLEQETKEAIAKNAPLLQEISQERIRDEFVKVIMAEKATEGVETLRDLGPLAFIIPELAEGYGVTQNKHHIYTVWEHNLLSLAYAVKQKWSFEIRLASLLHDVGKPRVKKGEGKDSTFYGHEVVGARLAKQILSRLKFPQKTIEKIVTLVRYHLFYYNVGEVTATSIRRLVKNVGPESVEELLQVRMADRIGSGVPKAEPYKLRHLRYLIDKVAQDPITPKMLKIKGDDVMSILGIGPGPQVGWILDALLAAVLEDPKKNEEDVLTEYVKELGGLPEEKLRAISKKAQEERENVETKRDEMTKQKYWIT</sequence>
<evidence type="ECO:0000313" key="6">
    <source>
        <dbReference type="Proteomes" id="UP000176512"/>
    </source>
</evidence>
<feature type="region of interest" description="Disordered" evidence="3">
    <location>
        <begin position="321"/>
        <end position="344"/>
    </location>
</feature>
<dbReference type="PANTHER" id="PTHR47545:SF2">
    <property type="entry name" value="CC-ADDING TRNA NUCLEOTIDYLTRANSFERASE"/>
    <property type="match status" value="1"/>
</dbReference>
<dbReference type="InterPro" id="IPR032828">
    <property type="entry name" value="PolyA_RNA-bd"/>
</dbReference>
<evidence type="ECO:0000256" key="2">
    <source>
        <dbReference type="ARBA" id="ARBA00022741"/>
    </source>
</evidence>